<organism evidence="1 2">
    <name type="scientific">Helicobacter pylori (strain P12)</name>
    <dbReference type="NCBI Taxonomy" id="570508"/>
    <lineage>
        <taxon>Bacteria</taxon>
        <taxon>Pseudomonadati</taxon>
        <taxon>Campylobacterota</taxon>
        <taxon>Epsilonproteobacteria</taxon>
        <taxon>Campylobacterales</taxon>
        <taxon>Helicobacteraceae</taxon>
        <taxon>Helicobacter</taxon>
    </lineage>
</organism>
<sequence length="42" mass="4877">MDYPNITKLKNTILALEPLKNGRLGLEGYYTEKLEIIKILKK</sequence>
<dbReference type="KEGG" id="hpp:HPP12_1316"/>
<gene>
    <name evidence="1" type="ordered locus">HPP12_1316</name>
</gene>
<dbReference type="AlphaFoldDB" id="B6JNJ0"/>
<name>B6JNJ0_HELP2</name>
<protein>
    <submittedName>
        <fullName evidence="1">Uncharacterized protein</fullName>
    </submittedName>
</protein>
<dbReference type="EMBL" id="CP001217">
    <property type="protein sequence ID" value="ACJ08468.1"/>
    <property type="molecule type" value="Genomic_DNA"/>
</dbReference>
<accession>B6JNJ0</accession>
<evidence type="ECO:0000313" key="2">
    <source>
        <dbReference type="Proteomes" id="UP000008198"/>
    </source>
</evidence>
<reference evidence="2" key="1">
    <citation type="submission" date="2008-10" db="EMBL/GenBank/DDBJ databases">
        <title>The complete genome sequence of Helicobacter pylori strain P12.</title>
        <authorList>
            <person name="Fischer W."/>
            <person name="Windhager L."/>
            <person name="Karnholz A."/>
            <person name="Zeiller M."/>
            <person name="Zimmer R."/>
            <person name="Haas R."/>
        </authorList>
    </citation>
    <scope>NUCLEOTIDE SEQUENCE [LARGE SCALE GENOMIC DNA]</scope>
    <source>
        <strain evidence="2">P12</strain>
    </source>
</reference>
<proteinExistence type="predicted"/>
<dbReference type="Proteomes" id="UP000008198">
    <property type="component" value="Chromosome"/>
</dbReference>
<evidence type="ECO:0000313" key="1">
    <source>
        <dbReference type="EMBL" id="ACJ08468.1"/>
    </source>
</evidence>
<reference evidence="1 2" key="2">
    <citation type="journal article" date="2010" name="Nucleic Acids Res.">
        <title>Strain-specific genes of Helicobacter pylori: genome evolution driven by a novel type IV secretion system and genomic island transfer.</title>
        <authorList>
            <person name="Fischer W."/>
            <person name="Windhager L."/>
            <person name="Rohrer S."/>
            <person name="Zeiller M."/>
            <person name="Karnholz A."/>
            <person name="Hoffmann R."/>
            <person name="Zimmer R."/>
            <person name="Haas R."/>
        </authorList>
    </citation>
    <scope>NUCLEOTIDE SEQUENCE [LARGE SCALE GENOMIC DNA]</scope>
    <source>
        <strain evidence="1 2">P12</strain>
    </source>
</reference>
<dbReference type="HOGENOM" id="CLU_3252471_0_0_7"/>